<dbReference type="RefSeq" id="WP_183729930.1">
    <property type="nucleotide sequence ID" value="NZ_JACHID010000003.1"/>
</dbReference>
<sequence length="108" mass="13195">MSSDNVQRPERPTPEIIHRYLDQWNTLESYTLQERSLNKLFKELCPRIDNFHTFKKSDLKSYVNFKTAVEKFRCFYGLEQFSLKEVDVYLWLAGKEYFPKQYNRVDQR</sequence>
<organism evidence="1 2">
    <name type="scientific">Desulfurispira natronophila</name>
    <dbReference type="NCBI Taxonomy" id="682562"/>
    <lineage>
        <taxon>Bacteria</taxon>
        <taxon>Pseudomonadati</taxon>
        <taxon>Chrysiogenota</taxon>
        <taxon>Chrysiogenia</taxon>
        <taxon>Chrysiogenales</taxon>
        <taxon>Chrysiogenaceae</taxon>
        <taxon>Desulfurispira</taxon>
    </lineage>
</organism>
<accession>A0A7W7Y3E8</accession>
<keyword evidence="2" id="KW-1185">Reference proteome</keyword>
<comment type="caution">
    <text evidence="1">The sequence shown here is derived from an EMBL/GenBank/DDBJ whole genome shotgun (WGS) entry which is preliminary data.</text>
</comment>
<gene>
    <name evidence="1" type="ORF">HNR37_000675</name>
</gene>
<dbReference type="EMBL" id="JACHID010000003">
    <property type="protein sequence ID" value="MBB5021366.1"/>
    <property type="molecule type" value="Genomic_DNA"/>
</dbReference>
<proteinExistence type="predicted"/>
<reference evidence="1 2" key="1">
    <citation type="submission" date="2020-08" db="EMBL/GenBank/DDBJ databases">
        <title>Genomic Encyclopedia of Type Strains, Phase IV (KMG-IV): sequencing the most valuable type-strain genomes for metagenomic binning, comparative biology and taxonomic classification.</title>
        <authorList>
            <person name="Goeker M."/>
        </authorList>
    </citation>
    <scope>NUCLEOTIDE SEQUENCE [LARGE SCALE GENOMIC DNA]</scope>
    <source>
        <strain evidence="1 2">DSM 22071</strain>
    </source>
</reference>
<name>A0A7W7Y3E8_9BACT</name>
<dbReference type="AlphaFoldDB" id="A0A7W7Y3E8"/>
<evidence type="ECO:0000313" key="2">
    <source>
        <dbReference type="Proteomes" id="UP000528322"/>
    </source>
</evidence>
<evidence type="ECO:0000313" key="1">
    <source>
        <dbReference type="EMBL" id="MBB5021366.1"/>
    </source>
</evidence>
<dbReference type="Proteomes" id="UP000528322">
    <property type="component" value="Unassembled WGS sequence"/>
</dbReference>
<protein>
    <submittedName>
        <fullName evidence="1">Uncharacterized protein</fullName>
    </submittedName>
</protein>